<dbReference type="GO" id="GO:0006281">
    <property type="term" value="P:DNA repair"/>
    <property type="evidence" value="ECO:0007669"/>
    <property type="project" value="UniProtKB-KW"/>
</dbReference>
<evidence type="ECO:0000256" key="9">
    <source>
        <dbReference type="PIRNR" id="PIRNR003128"/>
    </source>
</evidence>
<gene>
    <name evidence="11" type="ORF">Ga0074812_13573</name>
</gene>
<comment type="similarity">
    <text evidence="2 9">Belongs to the RecN family.</text>
</comment>
<dbReference type="PANTHER" id="PTHR11059:SF0">
    <property type="entry name" value="DNA REPAIR PROTEIN RECN"/>
    <property type="match status" value="1"/>
</dbReference>
<dbReference type="InterPro" id="IPR004604">
    <property type="entry name" value="DNA_recomb/repair_RecN"/>
</dbReference>
<dbReference type="GO" id="GO:0009432">
    <property type="term" value="P:SOS response"/>
    <property type="evidence" value="ECO:0007669"/>
    <property type="project" value="TreeGrafter"/>
</dbReference>
<evidence type="ECO:0000256" key="1">
    <source>
        <dbReference type="ARBA" id="ARBA00003618"/>
    </source>
</evidence>
<dbReference type="GO" id="GO:0043590">
    <property type="term" value="C:bacterial nucleoid"/>
    <property type="evidence" value="ECO:0007669"/>
    <property type="project" value="TreeGrafter"/>
</dbReference>
<dbReference type="PANTHER" id="PTHR11059">
    <property type="entry name" value="DNA REPAIR PROTEIN RECN"/>
    <property type="match status" value="1"/>
</dbReference>
<name>A0A0S4QX98_9ACTN</name>
<organism evidence="11 12">
    <name type="scientific">Parafrankia irregularis</name>
    <dbReference type="NCBI Taxonomy" id="795642"/>
    <lineage>
        <taxon>Bacteria</taxon>
        <taxon>Bacillati</taxon>
        <taxon>Actinomycetota</taxon>
        <taxon>Actinomycetes</taxon>
        <taxon>Frankiales</taxon>
        <taxon>Frankiaceae</taxon>
        <taxon>Parafrankia</taxon>
    </lineage>
</organism>
<evidence type="ECO:0000256" key="3">
    <source>
        <dbReference type="ARBA" id="ARBA00021315"/>
    </source>
</evidence>
<dbReference type="GO" id="GO:0006310">
    <property type="term" value="P:DNA recombination"/>
    <property type="evidence" value="ECO:0007669"/>
    <property type="project" value="InterPro"/>
</dbReference>
<accession>A0A0S4QX98</accession>
<evidence type="ECO:0000259" key="10">
    <source>
        <dbReference type="Pfam" id="PF02463"/>
    </source>
</evidence>
<feature type="domain" description="RecF/RecN/SMC N-terminal" evidence="10">
    <location>
        <begin position="2"/>
        <end position="530"/>
    </location>
</feature>
<dbReference type="SUPFAM" id="SSF52540">
    <property type="entry name" value="P-loop containing nucleoside triphosphate hydrolases"/>
    <property type="match status" value="1"/>
</dbReference>
<dbReference type="CDD" id="cd03241">
    <property type="entry name" value="ABC_RecN"/>
    <property type="match status" value="1"/>
</dbReference>
<dbReference type="AlphaFoldDB" id="A0A0S4QX98"/>
<evidence type="ECO:0000256" key="6">
    <source>
        <dbReference type="ARBA" id="ARBA00022840"/>
    </source>
</evidence>
<dbReference type="EMBL" id="FAOZ01000035">
    <property type="protein sequence ID" value="CUU60131.1"/>
    <property type="molecule type" value="Genomic_DNA"/>
</dbReference>
<dbReference type="InterPro" id="IPR027417">
    <property type="entry name" value="P-loop_NTPase"/>
</dbReference>
<comment type="function">
    <text evidence="1 9">May be involved in recombinational repair of damaged DNA.</text>
</comment>
<keyword evidence="5 9" id="KW-0227">DNA damage</keyword>
<evidence type="ECO:0000256" key="2">
    <source>
        <dbReference type="ARBA" id="ARBA00009441"/>
    </source>
</evidence>
<dbReference type="Pfam" id="PF02463">
    <property type="entry name" value="SMC_N"/>
    <property type="match status" value="1"/>
</dbReference>
<evidence type="ECO:0000313" key="11">
    <source>
        <dbReference type="EMBL" id="CUU60131.1"/>
    </source>
</evidence>
<reference evidence="12" key="1">
    <citation type="submission" date="2015-11" db="EMBL/GenBank/DDBJ databases">
        <authorList>
            <person name="Varghese N."/>
        </authorList>
    </citation>
    <scope>NUCLEOTIDE SEQUENCE [LARGE SCALE GENOMIC DNA]</scope>
    <source>
        <strain evidence="12">DSM 45899</strain>
    </source>
</reference>
<dbReference type="Gene3D" id="3.40.50.300">
    <property type="entry name" value="P-loop containing nucleotide triphosphate hydrolases"/>
    <property type="match status" value="2"/>
</dbReference>
<dbReference type="GO" id="GO:0005524">
    <property type="term" value="F:ATP binding"/>
    <property type="evidence" value="ECO:0007669"/>
    <property type="project" value="UniProtKB-KW"/>
</dbReference>
<protein>
    <recommendedName>
        <fullName evidence="3 9">DNA repair protein RecN</fullName>
    </recommendedName>
    <alternativeName>
        <fullName evidence="8 9">Recombination protein N</fullName>
    </alternativeName>
</protein>
<evidence type="ECO:0000256" key="5">
    <source>
        <dbReference type="ARBA" id="ARBA00022763"/>
    </source>
</evidence>
<keyword evidence="6" id="KW-0067">ATP-binding</keyword>
<evidence type="ECO:0000256" key="7">
    <source>
        <dbReference type="ARBA" id="ARBA00023204"/>
    </source>
</evidence>
<evidence type="ECO:0000256" key="4">
    <source>
        <dbReference type="ARBA" id="ARBA00022741"/>
    </source>
</evidence>
<evidence type="ECO:0000256" key="8">
    <source>
        <dbReference type="ARBA" id="ARBA00033408"/>
    </source>
</evidence>
<keyword evidence="7 9" id="KW-0234">DNA repair</keyword>
<keyword evidence="12" id="KW-1185">Reference proteome</keyword>
<sequence length="583" mass="60313">MLEEIRIRGLGVIDDAVLDLAPGLTVVTGETGAGKTMIVQGLGLLTGGRADYALVSAAAGRASVEARLVVAADSPLVKRVHELDGELDDDVILMGRTLTAESRSRAQLAGRSVPASVLAEITENVIAVHGQSEAQRLRRPAMQRDALDRFAGSAVAEPLAHYTRVYARLAKARARLAEIIGRARERAQEAELLRLGLAEVERVAPLSGEDVALAAELSRLEHAETLSQVARSAHGALVSDPESGDDTPGAVDLVGAARRIVAGDASLDPELAELANRLDEVVALLADVAADLASYGAGVESDPARLASAQARRAELTTLARAHGTDVDGVLAWAETAGRRLLELDADGDQSGALTAECEQLTAELAGLAERISAARADAAERFGAAVAAELAGLAMPRAKVLAVVGQRDDPAGLSVGGRTVAYGPSGVDDVELRLVPHPGAPARPVEKGASGGELSRVMLAIEVVLAAADAGATMVFDEVDAGVGGRAAVEIGRRLARLARTHQVICITHLPQVAAFADQHLVVHKASDGSVTRSGVVALDGPARVRELSRMLAGQEESTLARGHAEELLAAAAADKAELTRS</sequence>
<dbReference type="InterPro" id="IPR003395">
    <property type="entry name" value="RecF/RecN/SMC_N"/>
</dbReference>
<dbReference type="PIRSF" id="PIRSF003128">
    <property type="entry name" value="RecN"/>
    <property type="match status" value="1"/>
</dbReference>
<evidence type="ECO:0000313" key="12">
    <source>
        <dbReference type="Proteomes" id="UP000198802"/>
    </source>
</evidence>
<dbReference type="Proteomes" id="UP000198802">
    <property type="component" value="Unassembled WGS sequence"/>
</dbReference>
<dbReference type="RefSeq" id="WP_091284692.1">
    <property type="nucleotide sequence ID" value="NZ_FAOZ01000035.1"/>
</dbReference>
<keyword evidence="4" id="KW-0547">Nucleotide-binding</keyword>
<dbReference type="NCBIfam" id="TIGR00634">
    <property type="entry name" value="recN"/>
    <property type="match status" value="1"/>
</dbReference>
<dbReference type="FunFam" id="3.40.50.300:FF:000356">
    <property type="entry name" value="DNA repair protein RecN"/>
    <property type="match status" value="1"/>
</dbReference>
<proteinExistence type="inferred from homology"/>